<evidence type="ECO:0000313" key="1">
    <source>
        <dbReference type="EMBL" id="CAG7581690.1"/>
    </source>
</evidence>
<name>A0A8D9C9U7_9VIRU</name>
<gene>
    <name evidence="1" type="ORF">SLAVMIC_00977</name>
</gene>
<organism evidence="1">
    <name type="scientific">uncultured marine phage</name>
    <dbReference type="NCBI Taxonomy" id="707152"/>
    <lineage>
        <taxon>Viruses</taxon>
        <taxon>environmental samples</taxon>
    </lineage>
</organism>
<sequence>MKDLIDIVKCGDKNAYIYKRIEDGILNKLPNASEKQLEMLENYGFQFYTSLNDKETLRSFIKSKLREDRLGKLLDESSSSK</sequence>
<dbReference type="EMBL" id="OU342829">
    <property type="protein sequence ID" value="CAG7581690.1"/>
    <property type="molecule type" value="Genomic_DNA"/>
</dbReference>
<accession>A0A8D9C9U7</accession>
<reference evidence="1" key="1">
    <citation type="submission" date="2021-06" db="EMBL/GenBank/DDBJ databases">
        <authorList>
            <person name="Gannon L."/>
            <person name="Redgwell R T."/>
            <person name="Michniewski S."/>
            <person name="Harrison D C."/>
            <person name="Millard A."/>
        </authorList>
    </citation>
    <scope>NUCLEOTIDE SEQUENCE</scope>
</reference>
<proteinExistence type="predicted"/>
<protein>
    <submittedName>
        <fullName evidence="1">Uncharacterized protein</fullName>
    </submittedName>
</protein>